<comment type="similarity">
    <text evidence="2 7">Belongs to the FlgA family.</text>
</comment>
<dbReference type="NCBIfam" id="TIGR03170">
    <property type="entry name" value="flgA_cterm"/>
    <property type="match status" value="1"/>
</dbReference>
<dbReference type="PANTHER" id="PTHR36307:SF1">
    <property type="entry name" value="FLAGELLA BASAL BODY P-RING FORMATION PROTEIN FLGA"/>
    <property type="match status" value="1"/>
</dbReference>
<dbReference type="AlphaFoldDB" id="A0A085AGN4"/>
<dbReference type="eggNOG" id="COG1261">
    <property type="taxonomic scope" value="Bacteria"/>
</dbReference>
<dbReference type="GO" id="GO:0044780">
    <property type="term" value="P:bacterial-type flagellum assembly"/>
    <property type="evidence" value="ECO:0007669"/>
    <property type="project" value="InterPro"/>
</dbReference>
<protein>
    <recommendedName>
        <fullName evidence="3 7">Flagella basal body P-ring formation protein FlgA</fullName>
    </recommendedName>
</protein>
<evidence type="ECO:0000259" key="8">
    <source>
        <dbReference type="SMART" id="SM00858"/>
    </source>
</evidence>
<dbReference type="EMBL" id="JMTB01000040">
    <property type="protein sequence ID" value="KFC09379.1"/>
    <property type="molecule type" value="Genomic_DNA"/>
</dbReference>
<evidence type="ECO:0000256" key="7">
    <source>
        <dbReference type="RuleBase" id="RU362063"/>
    </source>
</evidence>
<dbReference type="InterPro" id="IPR039246">
    <property type="entry name" value="Flagellar_FlgA"/>
</dbReference>
<accession>A0A085AGN4</accession>
<dbReference type="SMART" id="SM00858">
    <property type="entry name" value="SAF"/>
    <property type="match status" value="1"/>
</dbReference>
<keyword evidence="9" id="KW-0282">Flagellum</keyword>
<dbReference type="RefSeq" id="WP_038154506.1">
    <property type="nucleotide sequence ID" value="NZ_JMTB01000040.1"/>
</dbReference>
<dbReference type="Proteomes" id="UP000028630">
    <property type="component" value="Unassembled WGS sequence"/>
</dbReference>
<evidence type="ECO:0000256" key="6">
    <source>
        <dbReference type="ARBA" id="ARBA00025643"/>
    </source>
</evidence>
<evidence type="ECO:0000313" key="10">
    <source>
        <dbReference type="Proteomes" id="UP000028630"/>
    </source>
</evidence>
<sequence length="219" mass="23448">MRNLKSTLAATLLLLSPLALAQDLSAQLKAFFAQRLTGFSDDVTVEIRTPQNQLPQCEQPALSVPASARLWGNLNVLAQCGNEKRYLQVNVQAVGNYVVAAQAIARGSQLQPGSVTLKRGRLDQLPPRAMLDISQAQDAVSLRDVAPGQPIQLSMLRQSWRVKAGQRVLVIASGDGFYVNGEGQALNNAAVAQNARVRMPSGQVVSGKVNADGNILINL</sequence>
<evidence type="ECO:0000256" key="1">
    <source>
        <dbReference type="ARBA" id="ARBA00004418"/>
    </source>
</evidence>
<dbReference type="GO" id="GO:0042597">
    <property type="term" value="C:periplasmic space"/>
    <property type="evidence" value="ECO:0007669"/>
    <property type="project" value="UniProtKB-SubCell"/>
</dbReference>
<evidence type="ECO:0000256" key="3">
    <source>
        <dbReference type="ARBA" id="ARBA00014754"/>
    </source>
</evidence>
<feature type="chain" id="PRO_5005105982" description="Flagella basal body P-ring formation protein FlgA" evidence="7">
    <location>
        <begin position="22"/>
        <end position="219"/>
    </location>
</feature>
<dbReference type="InterPro" id="IPR041231">
    <property type="entry name" value="FlgA_N"/>
</dbReference>
<keyword evidence="9" id="KW-0966">Cell projection</keyword>
<evidence type="ECO:0000256" key="2">
    <source>
        <dbReference type="ARBA" id="ARBA00010474"/>
    </source>
</evidence>
<keyword evidence="10" id="KW-1185">Reference proteome</keyword>
<dbReference type="Pfam" id="PF13144">
    <property type="entry name" value="ChapFlgA"/>
    <property type="match status" value="1"/>
</dbReference>
<dbReference type="OrthoDB" id="7065435at2"/>
<keyword evidence="7" id="KW-1005">Bacterial flagellum biogenesis</keyword>
<evidence type="ECO:0000313" key="9">
    <source>
        <dbReference type="EMBL" id="KFC09379.1"/>
    </source>
</evidence>
<organism evidence="9 10">
    <name type="scientific">Trabulsiella guamensis ATCC 49490</name>
    <dbReference type="NCBI Taxonomy" id="1005994"/>
    <lineage>
        <taxon>Bacteria</taxon>
        <taxon>Pseudomonadati</taxon>
        <taxon>Pseudomonadota</taxon>
        <taxon>Gammaproteobacteria</taxon>
        <taxon>Enterobacterales</taxon>
        <taxon>Enterobacteriaceae</taxon>
        <taxon>Trabulsiella</taxon>
    </lineage>
</organism>
<evidence type="ECO:0000256" key="4">
    <source>
        <dbReference type="ARBA" id="ARBA00022729"/>
    </source>
</evidence>
<evidence type="ECO:0000256" key="5">
    <source>
        <dbReference type="ARBA" id="ARBA00022764"/>
    </source>
</evidence>
<reference evidence="10" key="1">
    <citation type="submission" date="2014-05" db="EMBL/GenBank/DDBJ databases">
        <title>ATOL: Assembling a taxonomically balanced genome-scale reconstruction of the evolutionary history of the Enterobacteriaceae.</title>
        <authorList>
            <person name="Plunkett G. III"/>
            <person name="Neeno-Eckwall E.C."/>
            <person name="Glasner J.D."/>
            <person name="Perna N.T."/>
        </authorList>
    </citation>
    <scope>NUCLEOTIDE SEQUENCE [LARGE SCALE GENOMIC DNA]</scope>
    <source>
        <strain evidence="10">ATCC 49490</strain>
    </source>
</reference>
<dbReference type="InterPro" id="IPR017585">
    <property type="entry name" value="SAF_FlgA"/>
</dbReference>
<feature type="signal peptide" evidence="7">
    <location>
        <begin position="1"/>
        <end position="21"/>
    </location>
</feature>
<keyword evidence="9" id="KW-0969">Cilium</keyword>
<feature type="domain" description="SAF" evidence="8">
    <location>
        <begin position="95"/>
        <end position="157"/>
    </location>
</feature>
<dbReference type="Gene3D" id="3.90.1210.10">
    <property type="entry name" value="Antifreeze-like/N-acetylneuraminic acid synthase C-terminal domain"/>
    <property type="match status" value="1"/>
</dbReference>
<gene>
    <name evidence="9" type="primary">flgA</name>
    <name evidence="9" type="ORF">GTGU_00923</name>
</gene>
<comment type="caution">
    <text evidence="9">The sequence shown here is derived from an EMBL/GenBank/DDBJ whole genome shotgun (WGS) entry which is preliminary data.</text>
</comment>
<dbReference type="CDD" id="cd11614">
    <property type="entry name" value="SAF_CpaB_FlgA_like"/>
    <property type="match status" value="1"/>
</dbReference>
<dbReference type="Gene3D" id="2.30.30.760">
    <property type="match status" value="1"/>
</dbReference>
<dbReference type="Pfam" id="PF17656">
    <property type="entry name" value="ChapFlgA_N"/>
    <property type="match status" value="1"/>
</dbReference>
<name>A0A085AGN4_9ENTR</name>
<keyword evidence="4 7" id="KW-0732">Signal</keyword>
<comment type="subcellular location">
    <subcellularLocation>
        <location evidence="1 7">Periplasm</location>
    </subcellularLocation>
</comment>
<comment type="function">
    <text evidence="6 7">Involved in the assembly process of the P-ring formation. It may associate with FlgF on the rod constituting a structure essential for the P-ring assembly or may act as a modulator protein for the P-ring assembly.</text>
</comment>
<dbReference type="PANTHER" id="PTHR36307">
    <property type="entry name" value="FLAGELLA BASAL BODY P-RING FORMATION PROTEIN FLGA"/>
    <property type="match status" value="1"/>
</dbReference>
<dbReference type="InterPro" id="IPR013974">
    <property type="entry name" value="SAF"/>
</dbReference>
<keyword evidence="5 7" id="KW-0574">Periplasm</keyword>
<proteinExistence type="inferred from homology"/>